<comment type="caution">
    <text evidence="1">The sequence shown here is derived from an EMBL/GenBank/DDBJ whole genome shotgun (WGS) entry which is preliminary data.</text>
</comment>
<reference evidence="1" key="1">
    <citation type="submission" date="2022-12" db="EMBL/GenBank/DDBJ databases">
        <title>Reference genome sequencing for broad-spectrum identification of bacterial and archaeal isolates by mass spectrometry.</title>
        <authorList>
            <person name="Sekiguchi Y."/>
            <person name="Tourlousse D.M."/>
        </authorList>
    </citation>
    <scope>NUCLEOTIDE SEQUENCE</scope>
    <source>
        <strain evidence="1">10succ1</strain>
    </source>
</reference>
<keyword evidence="2" id="KW-1185">Reference proteome</keyword>
<dbReference type="AlphaFoldDB" id="A0A9W6GNU4"/>
<dbReference type="RefSeq" id="WP_281837210.1">
    <property type="nucleotide sequence ID" value="NZ_BSDY01000020.1"/>
</dbReference>
<dbReference type="EMBL" id="BSDY01000020">
    <property type="protein sequence ID" value="GLI57550.1"/>
    <property type="molecule type" value="Genomic_DNA"/>
</dbReference>
<protein>
    <submittedName>
        <fullName evidence="1">Uncharacterized protein</fullName>
    </submittedName>
</protein>
<organism evidence="1 2">
    <name type="scientific">Propionigenium maris DSM 9537</name>
    <dbReference type="NCBI Taxonomy" id="1123000"/>
    <lineage>
        <taxon>Bacteria</taxon>
        <taxon>Fusobacteriati</taxon>
        <taxon>Fusobacteriota</taxon>
        <taxon>Fusobacteriia</taxon>
        <taxon>Fusobacteriales</taxon>
        <taxon>Fusobacteriaceae</taxon>
        <taxon>Propionigenium</taxon>
    </lineage>
</organism>
<name>A0A9W6GNU4_9FUSO</name>
<dbReference type="Proteomes" id="UP001144471">
    <property type="component" value="Unassembled WGS sequence"/>
</dbReference>
<sequence>MVLELDYEKYRRRREVELSEEGNLFEAVLRREEIVNKAKEIKVTEQDLIMKELKAISFLGVVSSSSHKKIYLEYRGEICEVVDGKSMDISTKNGKHSVVVSLEEEDLLTIYEPVELLKVNINI</sequence>
<evidence type="ECO:0000313" key="1">
    <source>
        <dbReference type="EMBL" id="GLI57550.1"/>
    </source>
</evidence>
<proteinExistence type="predicted"/>
<gene>
    <name evidence="1" type="ORF">PM10SUCC1_30640</name>
</gene>
<evidence type="ECO:0000313" key="2">
    <source>
        <dbReference type="Proteomes" id="UP001144471"/>
    </source>
</evidence>
<accession>A0A9W6GNU4</accession>